<reference evidence="1 2" key="1">
    <citation type="journal article" date="2014" name="World J. Microbiol. Biotechnol.">
        <title>Biodiversity and physiological characteristics of Antarctic and Arctic lichens-associated bacteria.</title>
        <authorList>
            <person name="Lee Y.M."/>
            <person name="Kim E.H."/>
            <person name="Lee H.K."/>
            <person name="Hong S.G."/>
        </authorList>
    </citation>
    <scope>NUCLEOTIDE SEQUENCE [LARGE SCALE GENOMIC DNA]</scope>
    <source>
        <strain evidence="1 2">PAMC 26569</strain>
    </source>
</reference>
<protein>
    <submittedName>
        <fullName evidence="1">Uncharacterized protein</fullName>
    </submittedName>
</protein>
<dbReference type="EMBL" id="CP053708">
    <property type="protein sequence ID" value="QKE88894.1"/>
    <property type="molecule type" value="Genomic_DNA"/>
</dbReference>
<name>A0A6M8GYV8_9PROT</name>
<sequence length="164" mass="18083">MMDVGERLIVAGCHDIHEYSDMINGWLAYSLAELRSDLSLLGRLSDQHPLIFYFGKGLPQGLRLISGTSWHDLGDCDCDCDCDAASLPGSRLTLGKLPSIKFDYLNDQIVTHSTCNVAHAQDEYLTDVVSKPPPKWTDELPDHLNVAPKRTASSGHNIFSRLSG</sequence>
<dbReference type="Proteomes" id="UP000500767">
    <property type="component" value="Chromosome"/>
</dbReference>
<dbReference type="AlphaFoldDB" id="A0A6M8GYV8"/>
<proteinExistence type="predicted"/>
<gene>
    <name evidence="1" type="ORF">HN018_01455</name>
</gene>
<dbReference type="RefSeq" id="WP_171836176.1">
    <property type="nucleotide sequence ID" value="NZ_CP053708.1"/>
</dbReference>
<accession>A0A6M8GYV8</accession>
<evidence type="ECO:0000313" key="1">
    <source>
        <dbReference type="EMBL" id="QKE88894.1"/>
    </source>
</evidence>
<organism evidence="1 2">
    <name type="scientific">Lichenicola cladoniae</name>
    <dbReference type="NCBI Taxonomy" id="1484109"/>
    <lineage>
        <taxon>Bacteria</taxon>
        <taxon>Pseudomonadati</taxon>
        <taxon>Pseudomonadota</taxon>
        <taxon>Alphaproteobacteria</taxon>
        <taxon>Acetobacterales</taxon>
        <taxon>Acetobacteraceae</taxon>
        <taxon>Lichenicola</taxon>
    </lineage>
</organism>
<evidence type="ECO:0000313" key="2">
    <source>
        <dbReference type="Proteomes" id="UP000500767"/>
    </source>
</evidence>
<keyword evidence="2" id="KW-1185">Reference proteome</keyword>
<dbReference type="KEGG" id="lck:HN018_01455"/>